<evidence type="ECO:0000313" key="2">
    <source>
        <dbReference type="EMBL" id="RNA68789.1"/>
    </source>
</evidence>
<comment type="caution">
    <text evidence="2">The sequence shown here is derived from an EMBL/GenBank/DDBJ whole genome shotgun (WGS) entry which is preliminary data.</text>
</comment>
<dbReference type="RefSeq" id="WP_122896314.1">
    <property type="nucleotide sequence ID" value="NZ_RHIB01000001.1"/>
</dbReference>
<dbReference type="SUPFAM" id="SSF50346">
    <property type="entry name" value="PRC-barrel domain"/>
    <property type="match status" value="2"/>
</dbReference>
<dbReference type="GO" id="GO:0030077">
    <property type="term" value="C:plasma membrane light-harvesting complex"/>
    <property type="evidence" value="ECO:0007669"/>
    <property type="project" value="InterPro"/>
</dbReference>
<dbReference type="InterPro" id="IPR011033">
    <property type="entry name" value="PRC_barrel-like_sf"/>
</dbReference>
<dbReference type="Gene3D" id="3.90.50.10">
    <property type="entry name" value="Photosynthetic Reaction Center, subunit H, domain 2"/>
    <property type="match status" value="2"/>
</dbReference>
<keyword evidence="3" id="KW-1185">Reference proteome</keyword>
<gene>
    <name evidence="2" type="ORF">EBO34_02150</name>
</gene>
<sequence>MLLSYRRMMKPFNVIGTEGEIGSVSDLYFDDLRWTVRYIVADTGGLFDGKELFISPASIQGYSIEEERLHVSISEKEAKDSPSPGNEPVSRKFEREFARFYNLNPYWMGGGLWGAGMMPRDLTSEGYEGVQEIHESDSHVLSVKDVEGKELATAAESFGKVKDLIVDDKSYTIRYIVADTKRWLPGGKEVLISTDWIDDVDWAENFVRVNVTKEQIENAPEYVKEKSIDRELETTLFKHYGKPKYWD</sequence>
<dbReference type="Pfam" id="PF05239">
    <property type="entry name" value="PRC"/>
    <property type="match status" value="2"/>
</dbReference>
<proteinExistence type="predicted"/>
<dbReference type="EMBL" id="RHIB01000001">
    <property type="protein sequence ID" value="RNA68789.1"/>
    <property type="molecule type" value="Genomic_DNA"/>
</dbReference>
<dbReference type="AlphaFoldDB" id="A0A3M7TU18"/>
<evidence type="ECO:0000313" key="3">
    <source>
        <dbReference type="Proteomes" id="UP000278746"/>
    </source>
</evidence>
<feature type="domain" description="PRC-barrel" evidence="1">
    <location>
        <begin position="14"/>
        <end position="76"/>
    </location>
</feature>
<accession>A0A3M7TU18</accession>
<feature type="domain" description="PRC-barrel" evidence="1">
    <location>
        <begin position="142"/>
        <end position="215"/>
    </location>
</feature>
<organism evidence="2 3">
    <name type="scientific">Alteribacter keqinensis</name>
    <dbReference type="NCBI Taxonomy" id="2483800"/>
    <lineage>
        <taxon>Bacteria</taxon>
        <taxon>Bacillati</taxon>
        <taxon>Bacillota</taxon>
        <taxon>Bacilli</taxon>
        <taxon>Bacillales</taxon>
        <taxon>Bacillaceae</taxon>
        <taxon>Alteribacter</taxon>
    </lineage>
</organism>
<dbReference type="InterPro" id="IPR014747">
    <property type="entry name" value="Bac_photo_RC_H_C"/>
</dbReference>
<name>A0A3M7TU18_9BACI</name>
<dbReference type="Proteomes" id="UP000278746">
    <property type="component" value="Unassembled WGS sequence"/>
</dbReference>
<dbReference type="GO" id="GO:0019684">
    <property type="term" value="P:photosynthesis, light reaction"/>
    <property type="evidence" value="ECO:0007669"/>
    <property type="project" value="InterPro"/>
</dbReference>
<dbReference type="OrthoDB" id="9793882at2"/>
<protein>
    <submittedName>
        <fullName evidence="2">PRC-barrel domain containing protein</fullName>
    </submittedName>
</protein>
<reference evidence="2 3" key="1">
    <citation type="submission" date="2018-10" db="EMBL/GenBank/DDBJ databases">
        <title>Bacillus Keqinensis sp. nov., a moderately halophilic bacterium isolated from a saline-alkaline lake.</title>
        <authorList>
            <person name="Wang H."/>
        </authorList>
    </citation>
    <scope>NUCLEOTIDE SEQUENCE [LARGE SCALE GENOMIC DNA]</scope>
    <source>
        <strain evidence="2 3">KQ-3</strain>
    </source>
</reference>
<evidence type="ECO:0000259" key="1">
    <source>
        <dbReference type="Pfam" id="PF05239"/>
    </source>
</evidence>
<dbReference type="InterPro" id="IPR027275">
    <property type="entry name" value="PRC-brl_dom"/>
</dbReference>